<name>A0ABN9HRI7_9NEOB</name>
<dbReference type="Gene3D" id="1.20.58.60">
    <property type="match status" value="1"/>
</dbReference>
<sequence length="194" mass="22327">MDDNQREKMQLELLLLQTRYNSVKELQMVRRRQESKLSPATAQHEQEDRLFSWMNETEHRLSGLQDAEDEKKLQDNTEPHLDVSNISTGFMPSFLPSDYLVEINKVLLSIADTELLLNAPELSSGEYENFNVQEELLTDIKDSLDKLGEQIAAIHEKQPDVILEASGPEAIQIGDSLTQVNAEWDRINRLYSDR</sequence>
<dbReference type="Proteomes" id="UP001162483">
    <property type="component" value="Unassembled WGS sequence"/>
</dbReference>
<dbReference type="EMBL" id="CATNWA010021641">
    <property type="protein sequence ID" value="CAI9623402.1"/>
    <property type="molecule type" value="Genomic_DNA"/>
</dbReference>
<proteinExistence type="predicted"/>
<organism evidence="1 2">
    <name type="scientific">Staurois parvus</name>
    <dbReference type="NCBI Taxonomy" id="386267"/>
    <lineage>
        <taxon>Eukaryota</taxon>
        <taxon>Metazoa</taxon>
        <taxon>Chordata</taxon>
        <taxon>Craniata</taxon>
        <taxon>Vertebrata</taxon>
        <taxon>Euteleostomi</taxon>
        <taxon>Amphibia</taxon>
        <taxon>Batrachia</taxon>
        <taxon>Anura</taxon>
        <taxon>Neobatrachia</taxon>
        <taxon>Ranoidea</taxon>
        <taxon>Ranidae</taxon>
        <taxon>Staurois</taxon>
    </lineage>
</organism>
<comment type="caution">
    <text evidence="1">The sequence shown here is derived from an EMBL/GenBank/DDBJ whole genome shotgun (WGS) entry which is preliminary data.</text>
</comment>
<keyword evidence="2" id="KW-1185">Reference proteome</keyword>
<reference evidence="1" key="1">
    <citation type="submission" date="2023-05" db="EMBL/GenBank/DDBJ databases">
        <authorList>
            <person name="Stuckert A."/>
        </authorList>
    </citation>
    <scope>NUCLEOTIDE SEQUENCE</scope>
</reference>
<evidence type="ECO:0000313" key="2">
    <source>
        <dbReference type="Proteomes" id="UP001162483"/>
    </source>
</evidence>
<evidence type="ECO:0000313" key="1">
    <source>
        <dbReference type="EMBL" id="CAI9623402.1"/>
    </source>
</evidence>
<feature type="non-terminal residue" evidence="1">
    <location>
        <position position="194"/>
    </location>
</feature>
<protein>
    <submittedName>
        <fullName evidence="1">Uncharacterized protein</fullName>
    </submittedName>
</protein>
<gene>
    <name evidence="1" type="ORF">SPARVUS_LOCUS16460104</name>
</gene>
<accession>A0ABN9HRI7</accession>
<dbReference type="SUPFAM" id="SSF46966">
    <property type="entry name" value="Spectrin repeat"/>
    <property type="match status" value="1"/>
</dbReference>